<dbReference type="AlphaFoldDB" id="A0A0D2C3Y2"/>
<reference evidence="2 3" key="1">
    <citation type="submission" date="2015-01" db="EMBL/GenBank/DDBJ databases">
        <title>The Genome Sequence of Cladophialophora immunda CBS83496.</title>
        <authorList>
            <consortium name="The Broad Institute Genomics Platform"/>
            <person name="Cuomo C."/>
            <person name="de Hoog S."/>
            <person name="Gorbushina A."/>
            <person name="Stielow B."/>
            <person name="Teixiera M."/>
            <person name="Abouelleil A."/>
            <person name="Chapman S.B."/>
            <person name="Priest M."/>
            <person name="Young S.K."/>
            <person name="Wortman J."/>
            <person name="Nusbaum C."/>
            <person name="Birren B."/>
        </authorList>
    </citation>
    <scope>NUCLEOTIDE SEQUENCE [LARGE SCALE GENOMIC DNA]</scope>
    <source>
        <strain evidence="2 3">CBS 83496</strain>
    </source>
</reference>
<name>A0A0D2C3Y2_9EURO</name>
<feature type="compositionally biased region" description="Low complexity" evidence="1">
    <location>
        <begin position="59"/>
        <end position="77"/>
    </location>
</feature>
<organism evidence="2 3">
    <name type="scientific">Cladophialophora immunda</name>
    <dbReference type="NCBI Taxonomy" id="569365"/>
    <lineage>
        <taxon>Eukaryota</taxon>
        <taxon>Fungi</taxon>
        <taxon>Dikarya</taxon>
        <taxon>Ascomycota</taxon>
        <taxon>Pezizomycotina</taxon>
        <taxon>Eurotiomycetes</taxon>
        <taxon>Chaetothyriomycetidae</taxon>
        <taxon>Chaetothyriales</taxon>
        <taxon>Herpotrichiellaceae</taxon>
        <taxon>Cladophialophora</taxon>
    </lineage>
</organism>
<dbReference type="GeneID" id="27348246"/>
<keyword evidence="3" id="KW-1185">Reference proteome</keyword>
<dbReference type="Proteomes" id="UP000054466">
    <property type="component" value="Unassembled WGS sequence"/>
</dbReference>
<protein>
    <submittedName>
        <fullName evidence="2">Uncharacterized protein</fullName>
    </submittedName>
</protein>
<dbReference type="OrthoDB" id="938668at2759"/>
<evidence type="ECO:0000256" key="1">
    <source>
        <dbReference type="SAM" id="MobiDB-lite"/>
    </source>
</evidence>
<evidence type="ECO:0000313" key="2">
    <source>
        <dbReference type="EMBL" id="KIW25918.1"/>
    </source>
</evidence>
<sequence length="333" mass="37162">MWAYISRARFLRYSTFPPTNHSLALRTLRTMSSSNPTRPMNPMKWFLCCFDDNDEDEQPQQTPQTRQAPRTRWDAAPPVDPELEEPPPPPPYALFDPHPEDCECAIHIHKPRPNRPIVVEAFQSQGCNSCPPTNTLLLSLLTLADPNILVLDYHVTYWDHLGWTDPLGIPEADAHQREYAQASGTSRVYTPQVVVNGVSEGVGNSTRKLEKLIKEGGRLASEDWPWLLFSKVDEGILIREASAAAAATGRRGRVIEVVYDPTLREVEIPRGENAGKTLAHRNVVKSVKPLGEWRGGRGVVQLPPRDPADGLERVLIVQEGVGGQIIGVARIHF</sequence>
<dbReference type="InterPro" id="IPR036249">
    <property type="entry name" value="Thioredoxin-like_sf"/>
</dbReference>
<dbReference type="EMBL" id="KN847044">
    <property type="protein sequence ID" value="KIW25918.1"/>
    <property type="molecule type" value="Genomic_DNA"/>
</dbReference>
<dbReference type="SUPFAM" id="SSF52833">
    <property type="entry name" value="Thioredoxin-like"/>
    <property type="match status" value="1"/>
</dbReference>
<dbReference type="VEuPathDB" id="FungiDB:PV07_09052"/>
<dbReference type="Pfam" id="PF06764">
    <property type="entry name" value="DUF1223"/>
    <property type="match status" value="1"/>
</dbReference>
<dbReference type="InterPro" id="IPR010634">
    <property type="entry name" value="DUF1223"/>
</dbReference>
<evidence type="ECO:0000313" key="3">
    <source>
        <dbReference type="Proteomes" id="UP000054466"/>
    </source>
</evidence>
<dbReference type="HOGENOM" id="CLU_065609_0_0_1"/>
<dbReference type="RefSeq" id="XP_016246134.1">
    <property type="nucleotide sequence ID" value="XM_016396278.1"/>
</dbReference>
<feature type="region of interest" description="Disordered" evidence="1">
    <location>
        <begin position="54"/>
        <end position="89"/>
    </location>
</feature>
<accession>A0A0D2C3Y2</accession>
<proteinExistence type="predicted"/>
<dbReference type="PANTHER" id="PTHR36057">
    <property type="match status" value="1"/>
</dbReference>
<dbReference type="PANTHER" id="PTHR36057:SF1">
    <property type="entry name" value="LIPOPROTEIN LIPID ATTACHMENT SITE-LIKE PROTEIN, PUTATIVE (DUF1223)-RELATED"/>
    <property type="match status" value="1"/>
</dbReference>
<dbReference type="STRING" id="569365.A0A0D2C3Y2"/>
<gene>
    <name evidence="2" type="ORF">PV07_09052</name>
</gene>